<keyword evidence="2" id="KW-0805">Transcription regulation</keyword>
<evidence type="ECO:0000313" key="8">
    <source>
        <dbReference type="EMBL" id="AOT70929.1"/>
    </source>
</evidence>
<dbReference type="InterPro" id="IPR036388">
    <property type="entry name" value="WH-like_DNA-bd_sf"/>
</dbReference>
<evidence type="ECO:0000256" key="1">
    <source>
        <dbReference type="ARBA" id="ARBA00010641"/>
    </source>
</evidence>
<dbReference type="Pfam" id="PF08281">
    <property type="entry name" value="Sigma70_r4_2"/>
    <property type="match status" value="1"/>
</dbReference>
<keyword evidence="3" id="KW-0731">Sigma factor</keyword>
<evidence type="ECO:0000313" key="9">
    <source>
        <dbReference type="Proteomes" id="UP000095743"/>
    </source>
</evidence>
<dbReference type="Gene3D" id="1.10.1740.10">
    <property type="match status" value="1"/>
</dbReference>
<dbReference type="InterPro" id="IPR039425">
    <property type="entry name" value="RNA_pol_sigma-70-like"/>
</dbReference>
<accession>A0A1D8GJ36</accession>
<dbReference type="STRING" id="1424294.Gferi_15985"/>
<evidence type="ECO:0000259" key="6">
    <source>
        <dbReference type="Pfam" id="PF04542"/>
    </source>
</evidence>
<evidence type="ECO:0000256" key="3">
    <source>
        <dbReference type="ARBA" id="ARBA00023082"/>
    </source>
</evidence>
<evidence type="ECO:0000259" key="7">
    <source>
        <dbReference type="Pfam" id="PF08281"/>
    </source>
</evidence>
<dbReference type="PANTHER" id="PTHR43133:SF8">
    <property type="entry name" value="RNA POLYMERASE SIGMA FACTOR HI_1459-RELATED"/>
    <property type="match status" value="1"/>
</dbReference>
<feature type="domain" description="RNA polymerase sigma factor 70 region 4 type 2" evidence="7">
    <location>
        <begin position="125"/>
        <end position="176"/>
    </location>
</feature>
<dbReference type="EMBL" id="CP017269">
    <property type="protein sequence ID" value="AOT70929.1"/>
    <property type="molecule type" value="Genomic_DNA"/>
</dbReference>
<keyword evidence="9" id="KW-1185">Reference proteome</keyword>
<dbReference type="InterPro" id="IPR013324">
    <property type="entry name" value="RNA_pol_sigma_r3/r4-like"/>
</dbReference>
<dbReference type="GO" id="GO:0016987">
    <property type="term" value="F:sigma factor activity"/>
    <property type="evidence" value="ECO:0007669"/>
    <property type="project" value="UniProtKB-KW"/>
</dbReference>
<keyword evidence="4" id="KW-0238">DNA-binding</keyword>
<protein>
    <recommendedName>
        <fullName evidence="10">RNA polymerase subunit sigma-24</fullName>
    </recommendedName>
</protein>
<organism evidence="8 9">
    <name type="scientific">Geosporobacter ferrireducens</name>
    <dbReference type="NCBI Taxonomy" id="1424294"/>
    <lineage>
        <taxon>Bacteria</taxon>
        <taxon>Bacillati</taxon>
        <taxon>Bacillota</taxon>
        <taxon>Clostridia</taxon>
        <taxon>Peptostreptococcales</taxon>
        <taxon>Thermotaleaceae</taxon>
        <taxon>Geosporobacter</taxon>
    </lineage>
</organism>
<evidence type="ECO:0008006" key="10">
    <source>
        <dbReference type="Google" id="ProtNLM"/>
    </source>
</evidence>
<evidence type="ECO:0000256" key="2">
    <source>
        <dbReference type="ARBA" id="ARBA00023015"/>
    </source>
</evidence>
<proteinExistence type="inferred from homology"/>
<gene>
    <name evidence="8" type="ORF">Gferi_15985</name>
</gene>
<keyword evidence="5" id="KW-0804">Transcription</keyword>
<dbReference type="SUPFAM" id="SSF88946">
    <property type="entry name" value="Sigma2 domain of RNA polymerase sigma factors"/>
    <property type="match status" value="1"/>
</dbReference>
<name>A0A1D8GJ36_9FIRM</name>
<dbReference type="InterPro" id="IPR013325">
    <property type="entry name" value="RNA_pol_sigma_r2"/>
</dbReference>
<dbReference type="OrthoDB" id="2678696at2"/>
<dbReference type="CDD" id="cd06171">
    <property type="entry name" value="Sigma70_r4"/>
    <property type="match status" value="1"/>
</dbReference>
<evidence type="ECO:0000256" key="4">
    <source>
        <dbReference type="ARBA" id="ARBA00023125"/>
    </source>
</evidence>
<reference evidence="8 9" key="1">
    <citation type="submission" date="2016-09" db="EMBL/GenBank/DDBJ databases">
        <title>Genomic analysis reveals versatility of anaerobic energy metabolism of Geosporobacter ferrireducens IRF9 of phylum Firmicutes.</title>
        <authorList>
            <person name="Kim S.-J."/>
        </authorList>
    </citation>
    <scope>NUCLEOTIDE SEQUENCE [LARGE SCALE GENOMIC DNA]</scope>
    <source>
        <strain evidence="8 9">IRF9</strain>
    </source>
</reference>
<dbReference type="AlphaFoldDB" id="A0A1D8GJ36"/>
<feature type="domain" description="RNA polymerase sigma-70 region 2" evidence="6">
    <location>
        <begin position="22"/>
        <end position="91"/>
    </location>
</feature>
<sequence length="194" mass="22329">MQDIELLNECKKNPEQGLEYVIEQYVDLIYTIVYGKISTVGTTEDAKECVSDVFMAFYQQIDRINLDKGSVKVYLAMIAHHKAVDLYRKLVRVASNIGINGELMEYQDCKTDLEHDMLKKEEKKVLLQAIDSLGEPDKEIFVRRYYLGQKTKEIADALNLRDNTVDKKISRGLKKLKFLLGGVQYGREENLLAK</sequence>
<dbReference type="KEGG" id="gfe:Gferi_15985"/>
<dbReference type="Proteomes" id="UP000095743">
    <property type="component" value="Chromosome"/>
</dbReference>
<dbReference type="GO" id="GO:0003677">
    <property type="term" value="F:DNA binding"/>
    <property type="evidence" value="ECO:0007669"/>
    <property type="project" value="UniProtKB-KW"/>
</dbReference>
<dbReference type="InterPro" id="IPR007627">
    <property type="entry name" value="RNA_pol_sigma70_r2"/>
</dbReference>
<dbReference type="Pfam" id="PF04542">
    <property type="entry name" value="Sigma70_r2"/>
    <property type="match status" value="1"/>
</dbReference>
<dbReference type="RefSeq" id="WP_069978225.1">
    <property type="nucleotide sequence ID" value="NZ_CP017269.1"/>
</dbReference>
<dbReference type="InterPro" id="IPR013249">
    <property type="entry name" value="RNA_pol_sigma70_r4_t2"/>
</dbReference>
<dbReference type="InterPro" id="IPR014284">
    <property type="entry name" value="RNA_pol_sigma-70_dom"/>
</dbReference>
<evidence type="ECO:0000256" key="5">
    <source>
        <dbReference type="ARBA" id="ARBA00023163"/>
    </source>
</evidence>
<dbReference type="SUPFAM" id="SSF88659">
    <property type="entry name" value="Sigma3 and sigma4 domains of RNA polymerase sigma factors"/>
    <property type="match status" value="1"/>
</dbReference>
<dbReference type="PANTHER" id="PTHR43133">
    <property type="entry name" value="RNA POLYMERASE ECF-TYPE SIGMA FACTO"/>
    <property type="match status" value="1"/>
</dbReference>
<dbReference type="Gene3D" id="1.10.10.10">
    <property type="entry name" value="Winged helix-like DNA-binding domain superfamily/Winged helix DNA-binding domain"/>
    <property type="match status" value="1"/>
</dbReference>
<dbReference type="NCBIfam" id="TIGR02937">
    <property type="entry name" value="sigma70-ECF"/>
    <property type="match status" value="1"/>
</dbReference>
<dbReference type="GO" id="GO:0006352">
    <property type="term" value="P:DNA-templated transcription initiation"/>
    <property type="evidence" value="ECO:0007669"/>
    <property type="project" value="InterPro"/>
</dbReference>
<comment type="similarity">
    <text evidence="1">Belongs to the sigma-70 factor family. ECF subfamily.</text>
</comment>